<feature type="region of interest" description="Disordered" evidence="2">
    <location>
        <begin position="361"/>
        <end position="400"/>
    </location>
</feature>
<dbReference type="Gene3D" id="2.60.120.650">
    <property type="entry name" value="Cupin"/>
    <property type="match status" value="1"/>
</dbReference>
<proteinExistence type="inferred from homology"/>
<dbReference type="InterPro" id="IPR041667">
    <property type="entry name" value="Cupin_8"/>
</dbReference>
<dbReference type="SUPFAM" id="SSF51197">
    <property type="entry name" value="Clavaminate synthase-like"/>
    <property type="match status" value="1"/>
</dbReference>
<dbReference type="eggNOG" id="ENOG502QT8Y">
    <property type="taxonomic scope" value="Eukaryota"/>
</dbReference>
<dbReference type="Proteomes" id="UP000026961">
    <property type="component" value="Chromosome 1"/>
</dbReference>
<dbReference type="PROSITE" id="PS51184">
    <property type="entry name" value="JMJC"/>
    <property type="match status" value="1"/>
</dbReference>
<dbReference type="EnsemblPlants" id="OGLUM01G36830.2">
    <property type="protein sequence ID" value="OGLUM01G36830.2"/>
    <property type="gene ID" value="OGLUM01G36830"/>
</dbReference>
<dbReference type="AlphaFoldDB" id="A0A0D9YFL9"/>
<reference evidence="4" key="1">
    <citation type="submission" date="2013-08" db="EMBL/GenBank/DDBJ databases">
        <title>Oryza genome evolution.</title>
        <authorList>
            <person name="Wing R.A."/>
            <person name="Panaud O."/>
            <person name="Oliveira A.C."/>
        </authorList>
    </citation>
    <scope>NUCLEOTIDE SEQUENCE</scope>
</reference>
<dbReference type="Pfam" id="PF13621">
    <property type="entry name" value="Cupin_8"/>
    <property type="match status" value="1"/>
</dbReference>
<comment type="similarity">
    <text evidence="1">Belongs to the JARID1 histone demethylase family.</text>
</comment>
<evidence type="ECO:0000313" key="5">
    <source>
        <dbReference type="Proteomes" id="UP000026961"/>
    </source>
</evidence>
<dbReference type="InterPro" id="IPR003347">
    <property type="entry name" value="JmjC_dom"/>
</dbReference>
<protein>
    <recommendedName>
        <fullName evidence="3">JmjC domain-containing protein</fullName>
    </recommendedName>
</protein>
<reference evidence="4" key="3">
    <citation type="submission" date="2018-05" db="EMBL/GenBank/DDBJ databases">
        <title>OgluRS3 (Oryza glumaepatula Reference Sequence Version 3).</title>
        <authorList>
            <person name="Zhang J."/>
            <person name="Kudrna D."/>
            <person name="Lee S."/>
            <person name="Talag J."/>
            <person name="Welchert J."/>
            <person name="Wing R.A."/>
        </authorList>
    </citation>
    <scope>NUCLEOTIDE SEQUENCE [LARGE SCALE GENOMIC DNA]</scope>
</reference>
<keyword evidence="5" id="KW-1185">Reference proteome</keyword>
<sequence>MRAEDDDAGGGEFVGARLDAGLRAARFASPPSADEFAAAVEPRNAPAVESLASPRPESSRSSPLPFPSLLPLLPFLLPSVVDTTPCYVLPVFRGVVKDWTASSRWDPRRGGLDYLREKVGPDVDVEAMMSSTGHVLVPFSKFMNSCKSYLRCPNASSDSPKAQEILKEPASSEEGCSSSLESCDQVYLAQVSILNTENKERCSLEVLKEDIQEPTFLRGKPFSSINIWMNRAHLRSSTHYDPHHNLLCVVAGCKKVTLWPPSSSPYLYPMPVYGEASNHSSVSIEEPDYSRYTRARYMKEYSERVILNCGDALFIPEGWYHQVDSDDLTIAINFWWKSRIMNEILVDKEMNKMVQENSVSCSKGTTVCQPTDEESGGPEQLKQKQVNSDSSDKKDSPLQTLEPSTLQALYELISLVHNSAEMVSQNEITEPTSQDAYCKQSNGSKKIAADDSSLLEKDPIAKIILPLKPLELHSMLLAMARTFPRTLEALVVNMLGPIGAEILTRKFDEMDQQATKEQQSEFYKTFYSVFDDQYAAMDALLNGKEMFSFQVFQSVLRQYIGVTLAGLLVLTKGQ</sequence>
<evidence type="ECO:0000256" key="1">
    <source>
        <dbReference type="ARBA" id="ARBA00006801"/>
    </source>
</evidence>
<dbReference type="PANTHER" id="PTHR12461:SF102">
    <property type="entry name" value="LYSINE-SPECIFIC DEMETHYLASE JMJ31"/>
    <property type="match status" value="1"/>
</dbReference>
<evidence type="ECO:0000313" key="4">
    <source>
        <dbReference type="EnsemblPlants" id="OGLUM01G36830.2"/>
    </source>
</evidence>
<evidence type="ECO:0000256" key="2">
    <source>
        <dbReference type="SAM" id="MobiDB-lite"/>
    </source>
</evidence>
<accession>A0A0D9YFL9</accession>
<dbReference type="Gramene" id="OGLUM01G36830.2">
    <property type="protein sequence ID" value="OGLUM01G36830.2"/>
    <property type="gene ID" value="OGLUM01G36830"/>
</dbReference>
<dbReference type="PANTHER" id="PTHR12461">
    <property type="entry name" value="HYPOXIA-INDUCIBLE FACTOR 1 ALPHA INHIBITOR-RELATED"/>
    <property type="match status" value="1"/>
</dbReference>
<organism evidence="4">
    <name type="scientific">Oryza glumipatula</name>
    <dbReference type="NCBI Taxonomy" id="40148"/>
    <lineage>
        <taxon>Eukaryota</taxon>
        <taxon>Viridiplantae</taxon>
        <taxon>Streptophyta</taxon>
        <taxon>Embryophyta</taxon>
        <taxon>Tracheophyta</taxon>
        <taxon>Spermatophyta</taxon>
        <taxon>Magnoliopsida</taxon>
        <taxon>Liliopsida</taxon>
        <taxon>Poales</taxon>
        <taxon>Poaceae</taxon>
        <taxon>BOP clade</taxon>
        <taxon>Oryzoideae</taxon>
        <taxon>Oryzeae</taxon>
        <taxon>Oryzinae</taxon>
        <taxon>Oryza</taxon>
    </lineage>
</organism>
<reference evidence="4" key="2">
    <citation type="submission" date="2015-04" db="UniProtKB">
        <authorList>
            <consortium name="EnsemblPlants"/>
        </authorList>
    </citation>
    <scope>IDENTIFICATION</scope>
</reference>
<name>A0A0D9YFL9_9ORYZ</name>
<dbReference type="STRING" id="40148.A0A0D9YFL9"/>
<dbReference type="SMART" id="SM00558">
    <property type="entry name" value="JmjC"/>
    <property type="match status" value="1"/>
</dbReference>
<feature type="domain" description="JmjC" evidence="3">
    <location>
        <begin position="202"/>
        <end position="351"/>
    </location>
</feature>
<evidence type="ECO:0000259" key="3">
    <source>
        <dbReference type="PROSITE" id="PS51184"/>
    </source>
</evidence>